<accession>A0ABR3GIN3</accession>
<evidence type="ECO:0000259" key="4">
    <source>
        <dbReference type="Pfam" id="PF00171"/>
    </source>
</evidence>
<feature type="active site" evidence="2">
    <location>
        <position position="291"/>
    </location>
</feature>
<reference evidence="5 6" key="1">
    <citation type="submission" date="2024-02" db="EMBL/GenBank/DDBJ databases">
        <title>Discinaceae phylogenomics.</title>
        <authorList>
            <person name="Dirks A.C."/>
            <person name="James T.Y."/>
        </authorList>
    </citation>
    <scope>NUCLEOTIDE SEQUENCE [LARGE SCALE GENOMIC DNA]</scope>
    <source>
        <strain evidence="5 6">ACD0624</strain>
    </source>
</reference>
<evidence type="ECO:0000256" key="1">
    <source>
        <dbReference type="ARBA" id="ARBA00023002"/>
    </source>
</evidence>
<sequence length="464" mass="49904">MQRAWGITKARGFSSLGQNVRSAPPNFNAIRASITTRPFSDQGYTTPFLINNQEIVSSKTFDVHNPTDSKKLWSASAATLSDVEKVTQAAAAAFPSWSTTKLVKRRQLLMKFADVLAKRADGLKECMRLETAAQESWAELNIDIATGFIADIAGRLISITGTIPESIEEGRGALVYKEPYGVVLSIAPWNAPIILALRSIISPLAAGNTVILKSSELSPRTHFLLVSLFAEAGFPPGAVNVIGHTRQDGPEITEALISRSEVRKVNFTGSTIVGRKIAAKAGEHLKPVLLELGGKAPFIVLEDADIEKAAEAAALGSFLHAGQICMATEKIIVHSSIVEPFAKALVIAAKNFTGGQPMVLPESRKKLQDLVDSAVQQGATVLNSGTHAVEDSAETFPNTIVHGLTDKMDLYHLESFGPLASIITVDTEEEAIRVANDTEYGLNSAVWTRDLGRALRIARRIECG</sequence>
<organism evidence="5 6">
    <name type="scientific">Discina gigas</name>
    <dbReference type="NCBI Taxonomy" id="1032678"/>
    <lineage>
        <taxon>Eukaryota</taxon>
        <taxon>Fungi</taxon>
        <taxon>Dikarya</taxon>
        <taxon>Ascomycota</taxon>
        <taxon>Pezizomycotina</taxon>
        <taxon>Pezizomycetes</taxon>
        <taxon>Pezizales</taxon>
        <taxon>Discinaceae</taxon>
        <taxon>Discina</taxon>
    </lineage>
</organism>
<gene>
    <name evidence="5" type="ORF">Q9L58_005376</name>
</gene>
<evidence type="ECO:0000256" key="2">
    <source>
        <dbReference type="PROSITE-ProRule" id="PRU10007"/>
    </source>
</evidence>
<dbReference type="InterPro" id="IPR016160">
    <property type="entry name" value="Ald_DH_CS_CYS"/>
</dbReference>
<dbReference type="InterPro" id="IPR015590">
    <property type="entry name" value="Aldehyde_DH_dom"/>
</dbReference>
<dbReference type="SUPFAM" id="SSF53720">
    <property type="entry name" value="ALDH-like"/>
    <property type="match status" value="1"/>
</dbReference>
<dbReference type="PANTHER" id="PTHR43353:SF6">
    <property type="entry name" value="CYTOPLASMIC ALDEHYDE DEHYDROGENASE (EUROFUNG)"/>
    <property type="match status" value="1"/>
</dbReference>
<dbReference type="Gene3D" id="3.40.309.10">
    <property type="entry name" value="Aldehyde Dehydrogenase, Chain A, domain 2"/>
    <property type="match status" value="1"/>
</dbReference>
<feature type="domain" description="Aldehyde dehydrogenase" evidence="4">
    <location>
        <begin position="58"/>
        <end position="464"/>
    </location>
</feature>
<dbReference type="InterPro" id="IPR050740">
    <property type="entry name" value="Aldehyde_DH_Superfamily"/>
</dbReference>
<dbReference type="PROSITE" id="PS00070">
    <property type="entry name" value="ALDEHYDE_DEHYDR_CYS"/>
    <property type="match status" value="1"/>
</dbReference>
<dbReference type="InterPro" id="IPR016163">
    <property type="entry name" value="Ald_DH_C"/>
</dbReference>
<dbReference type="InterPro" id="IPR029510">
    <property type="entry name" value="Ald_DH_CS_GLU"/>
</dbReference>
<dbReference type="EMBL" id="JBBBZM010000065">
    <property type="protein sequence ID" value="KAL0635650.1"/>
    <property type="molecule type" value="Genomic_DNA"/>
</dbReference>
<comment type="similarity">
    <text evidence="3">Belongs to the aldehyde dehydrogenase family.</text>
</comment>
<dbReference type="PROSITE" id="PS00687">
    <property type="entry name" value="ALDEHYDE_DEHYDR_GLU"/>
    <property type="match status" value="1"/>
</dbReference>
<dbReference type="Proteomes" id="UP001447188">
    <property type="component" value="Unassembled WGS sequence"/>
</dbReference>
<proteinExistence type="inferred from homology"/>
<dbReference type="InterPro" id="IPR016162">
    <property type="entry name" value="Ald_DH_N"/>
</dbReference>
<evidence type="ECO:0000313" key="6">
    <source>
        <dbReference type="Proteomes" id="UP001447188"/>
    </source>
</evidence>
<dbReference type="Pfam" id="PF00171">
    <property type="entry name" value="Aldedh"/>
    <property type="match status" value="1"/>
</dbReference>
<protein>
    <recommendedName>
        <fullName evidence="4">Aldehyde dehydrogenase domain-containing protein</fullName>
    </recommendedName>
</protein>
<name>A0ABR3GIN3_9PEZI</name>
<comment type="caution">
    <text evidence="5">The sequence shown here is derived from an EMBL/GenBank/DDBJ whole genome shotgun (WGS) entry which is preliminary data.</text>
</comment>
<keyword evidence="6" id="KW-1185">Reference proteome</keyword>
<dbReference type="PANTHER" id="PTHR43353">
    <property type="entry name" value="SUCCINATE-SEMIALDEHYDE DEHYDROGENASE, MITOCHONDRIAL"/>
    <property type="match status" value="1"/>
</dbReference>
<evidence type="ECO:0000313" key="5">
    <source>
        <dbReference type="EMBL" id="KAL0635650.1"/>
    </source>
</evidence>
<dbReference type="InterPro" id="IPR016161">
    <property type="entry name" value="Ald_DH/histidinol_DH"/>
</dbReference>
<dbReference type="Gene3D" id="3.40.605.10">
    <property type="entry name" value="Aldehyde Dehydrogenase, Chain A, domain 1"/>
    <property type="match status" value="1"/>
</dbReference>
<evidence type="ECO:0000256" key="3">
    <source>
        <dbReference type="RuleBase" id="RU003345"/>
    </source>
</evidence>
<keyword evidence="1 3" id="KW-0560">Oxidoreductase</keyword>